<evidence type="ECO:0000259" key="4">
    <source>
        <dbReference type="PROSITE" id="PS50949"/>
    </source>
</evidence>
<evidence type="ECO:0000256" key="2">
    <source>
        <dbReference type="ARBA" id="ARBA00023125"/>
    </source>
</evidence>
<keyword evidence="1" id="KW-0805">Transcription regulation</keyword>
<dbReference type="AlphaFoldDB" id="A0A7X5KN22"/>
<evidence type="ECO:0000313" key="6">
    <source>
        <dbReference type="Proteomes" id="UP000461585"/>
    </source>
</evidence>
<dbReference type="PANTHER" id="PTHR43537">
    <property type="entry name" value="TRANSCRIPTIONAL REGULATOR, GNTR FAMILY"/>
    <property type="match status" value="1"/>
</dbReference>
<keyword evidence="3" id="KW-0804">Transcription</keyword>
<dbReference type="InterPro" id="IPR000524">
    <property type="entry name" value="Tscrpt_reg_HTH_GntR"/>
</dbReference>
<dbReference type="CDD" id="cd07377">
    <property type="entry name" value="WHTH_GntR"/>
    <property type="match status" value="1"/>
</dbReference>
<proteinExistence type="predicted"/>
<dbReference type="InterPro" id="IPR036388">
    <property type="entry name" value="WH-like_DNA-bd_sf"/>
</dbReference>
<evidence type="ECO:0000313" key="5">
    <source>
        <dbReference type="EMBL" id="NDL68419.1"/>
    </source>
</evidence>
<dbReference type="Gene3D" id="1.20.120.530">
    <property type="entry name" value="GntR ligand-binding domain-like"/>
    <property type="match status" value="1"/>
</dbReference>
<comment type="caution">
    <text evidence="5">The sequence shown here is derived from an EMBL/GenBank/DDBJ whole genome shotgun (WGS) entry which is preliminary data.</text>
</comment>
<protein>
    <submittedName>
        <fullName evidence="5">FadR family transcriptional regulator</fullName>
    </submittedName>
</protein>
<evidence type="ECO:0000256" key="1">
    <source>
        <dbReference type="ARBA" id="ARBA00023015"/>
    </source>
</evidence>
<evidence type="ECO:0000256" key="3">
    <source>
        <dbReference type="ARBA" id="ARBA00023163"/>
    </source>
</evidence>
<gene>
    <name evidence="5" type="ORF">GXN74_11775</name>
</gene>
<dbReference type="InterPro" id="IPR011711">
    <property type="entry name" value="GntR_C"/>
</dbReference>
<dbReference type="SMART" id="SM00895">
    <property type="entry name" value="FCD"/>
    <property type="match status" value="1"/>
</dbReference>
<dbReference type="PRINTS" id="PR00035">
    <property type="entry name" value="HTHGNTR"/>
</dbReference>
<dbReference type="Gene3D" id="1.10.10.10">
    <property type="entry name" value="Winged helix-like DNA-binding domain superfamily/Winged helix DNA-binding domain"/>
    <property type="match status" value="1"/>
</dbReference>
<dbReference type="EMBL" id="JAAEEH010000039">
    <property type="protein sequence ID" value="NDL68419.1"/>
    <property type="molecule type" value="Genomic_DNA"/>
</dbReference>
<organism evidence="5 6">
    <name type="scientific">Anaerotalea alkaliphila</name>
    <dbReference type="NCBI Taxonomy" id="2662126"/>
    <lineage>
        <taxon>Bacteria</taxon>
        <taxon>Bacillati</taxon>
        <taxon>Bacillota</taxon>
        <taxon>Clostridia</taxon>
        <taxon>Eubacteriales</taxon>
        <taxon>Anaerotalea</taxon>
    </lineage>
</organism>
<dbReference type="SUPFAM" id="SSF48008">
    <property type="entry name" value="GntR ligand-binding domain-like"/>
    <property type="match status" value="1"/>
</dbReference>
<dbReference type="RefSeq" id="WP_162371143.1">
    <property type="nucleotide sequence ID" value="NZ_JAAEEH010000039.1"/>
</dbReference>
<dbReference type="PROSITE" id="PS50949">
    <property type="entry name" value="HTH_GNTR"/>
    <property type="match status" value="1"/>
</dbReference>
<dbReference type="Proteomes" id="UP000461585">
    <property type="component" value="Unassembled WGS sequence"/>
</dbReference>
<feature type="domain" description="HTH gntR-type" evidence="4">
    <location>
        <begin position="10"/>
        <end position="78"/>
    </location>
</feature>
<dbReference type="InterPro" id="IPR036390">
    <property type="entry name" value="WH_DNA-bd_sf"/>
</dbReference>
<reference evidence="5 6" key="1">
    <citation type="submission" date="2020-01" db="EMBL/GenBank/DDBJ databases">
        <title>Anaeroalcalibacter tamaniensis gen. nov., sp. nov., moderately halophilic strictly anaerobic fermenter bacterium from mud volcano of Taman peninsula.</title>
        <authorList>
            <person name="Frolova A."/>
            <person name="Merkel A.Y."/>
            <person name="Slobodkin A.I."/>
        </authorList>
    </citation>
    <scope>NUCLEOTIDE SEQUENCE [LARGE SCALE GENOMIC DNA]</scope>
    <source>
        <strain evidence="5 6">F-3ap</strain>
    </source>
</reference>
<dbReference type="GO" id="GO:0003700">
    <property type="term" value="F:DNA-binding transcription factor activity"/>
    <property type="evidence" value="ECO:0007669"/>
    <property type="project" value="InterPro"/>
</dbReference>
<sequence length="240" mass="27059">MYHLEKFHHKPLAESVAENIISFIIDNRLEAGSKIPNEFELAETLGVGRSTIREAIKVLVSRNILEIRRGAGTYVSEKQGVSDDPLGLTFLRDRHNLALDLVSVRLMLEPEIAALAAKNATEEDIRELVEQCDKVEAMIRKGEDHTAEDIKLHKSIAKASKNAVVENLIPVINSSVAVFVNVTQGLLSQETIETHREVVEAIRKRDVEGAKYAMTMHLIYNRRMIMQMMEEGKTRFDKKG</sequence>
<dbReference type="Pfam" id="PF00392">
    <property type="entry name" value="GntR"/>
    <property type="match status" value="1"/>
</dbReference>
<accession>A0A7X5KN22</accession>
<dbReference type="Pfam" id="PF07729">
    <property type="entry name" value="FCD"/>
    <property type="match status" value="1"/>
</dbReference>
<keyword evidence="2" id="KW-0238">DNA-binding</keyword>
<dbReference type="SMART" id="SM00345">
    <property type="entry name" value="HTH_GNTR"/>
    <property type="match status" value="1"/>
</dbReference>
<name>A0A7X5KN22_9FIRM</name>
<dbReference type="InterPro" id="IPR008920">
    <property type="entry name" value="TF_FadR/GntR_C"/>
</dbReference>
<dbReference type="SUPFAM" id="SSF46785">
    <property type="entry name" value="Winged helix' DNA-binding domain"/>
    <property type="match status" value="1"/>
</dbReference>
<dbReference type="PANTHER" id="PTHR43537:SF5">
    <property type="entry name" value="UXU OPERON TRANSCRIPTIONAL REGULATOR"/>
    <property type="match status" value="1"/>
</dbReference>
<keyword evidence="6" id="KW-1185">Reference proteome</keyword>
<dbReference type="GO" id="GO:0003677">
    <property type="term" value="F:DNA binding"/>
    <property type="evidence" value="ECO:0007669"/>
    <property type="project" value="UniProtKB-KW"/>
</dbReference>